<dbReference type="AlphaFoldDB" id="A0AAE9SLB8"/>
<dbReference type="Proteomes" id="UP001058687">
    <property type="component" value="Chromosome 1"/>
</dbReference>
<evidence type="ECO:0008006" key="4">
    <source>
        <dbReference type="Google" id="ProtNLM"/>
    </source>
</evidence>
<name>A0AAE9SLB8_9VIBR</name>
<dbReference type="EMBL" id="CP050467">
    <property type="protein sequence ID" value="UTZ27486.1"/>
    <property type="molecule type" value="Genomic_DNA"/>
</dbReference>
<keyword evidence="1" id="KW-0732">Signal</keyword>
<proteinExistence type="predicted"/>
<feature type="chain" id="PRO_5042269703" description="DUF4174 domain-containing protein" evidence="1">
    <location>
        <begin position="19"/>
        <end position="145"/>
    </location>
</feature>
<evidence type="ECO:0000313" key="2">
    <source>
        <dbReference type="EMBL" id="UTZ27486.1"/>
    </source>
</evidence>
<reference evidence="2" key="1">
    <citation type="submission" date="2020-03" db="EMBL/GenBank/DDBJ databases">
        <title>Five strains of Vibrio campbellii isolated from Mariana Trench.</title>
        <authorList>
            <person name="Liang J."/>
            <person name="Zhang X.-H."/>
        </authorList>
    </citation>
    <scope>NUCLEOTIDE SEQUENCE</scope>
    <source>
        <strain evidence="2">LJC014</strain>
    </source>
</reference>
<gene>
    <name evidence="2" type="ORF">HB761_12460</name>
</gene>
<accession>A0AAE9SLB8</accession>
<evidence type="ECO:0000313" key="3">
    <source>
        <dbReference type="Proteomes" id="UP001058687"/>
    </source>
</evidence>
<sequence>MKKTLATLAMLSACSVNALTLSDYVPTDSALVQSIHMTTESLLRTKSSDLPDKDILIIDTSKLTEHDYQVNELKQYDSLLLVGGTKHVQKAMLTLFGFSVSGDALLVDNINGPEQIKIKRYAPNMEVPVEQKAVGLLKMLKPESK</sequence>
<organism evidence="2 3">
    <name type="scientific">Vibrio campbellii</name>
    <dbReference type="NCBI Taxonomy" id="680"/>
    <lineage>
        <taxon>Bacteria</taxon>
        <taxon>Pseudomonadati</taxon>
        <taxon>Pseudomonadota</taxon>
        <taxon>Gammaproteobacteria</taxon>
        <taxon>Vibrionales</taxon>
        <taxon>Vibrionaceae</taxon>
        <taxon>Vibrio</taxon>
    </lineage>
</organism>
<protein>
    <recommendedName>
        <fullName evidence="4">DUF4174 domain-containing protein</fullName>
    </recommendedName>
</protein>
<evidence type="ECO:0000256" key="1">
    <source>
        <dbReference type="SAM" id="SignalP"/>
    </source>
</evidence>
<dbReference type="RefSeq" id="WP_255934877.1">
    <property type="nucleotide sequence ID" value="NZ_CP050467.1"/>
</dbReference>
<feature type="signal peptide" evidence="1">
    <location>
        <begin position="1"/>
        <end position="18"/>
    </location>
</feature>